<keyword evidence="4 6" id="KW-1133">Transmembrane helix</keyword>
<dbReference type="OrthoDB" id="8841220at2759"/>
<organism evidence="7 8">
    <name type="scientific">Aspergillus calidoustus</name>
    <dbReference type="NCBI Taxonomy" id="454130"/>
    <lineage>
        <taxon>Eukaryota</taxon>
        <taxon>Fungi</taxon>
        <taxon>Dikarya</taxon>
        <taxon>Ascomycota</taxon>
        <taxon>Pezizomycotina</taxon>
        <taxon>Eurotiomycetes</taxon>
        <taxon>Eurotiomycetidae</taxon>
        <taxon>Eurotiales</taxon>
        <taxon>Aspergillaceae</taxon>
        <taxon>Aspergillus</taxon>
        <taxon>Aspergillus subgen. Nidulantes</taxon>
    </lineage>
</organism>
<dbReference type="EMBL" id="CDMC01000027">
    <property type="protein sequence ID" value="CEL11523.1"/>
    <property type="molecule type" value="Genomic_DNA"/>
</dbReference>
<dbReference type="AlphaFoldDB" id="A0A0U5GIC9"/>
<keyword evidence="5 6" id="KW-0472">Membrane</keyword>
<keyword evidence="3 6" id="KW-0812">Transmembrane</keyword>
<comment type="subcellular location">
    <subcellularLocation>
        <location evidence="1">Membrane</location>
        <topology evidence="1">Multi-pass membrane protein</topology>
    </subcellularLocation>
</comment>
<name>A0A0U5GIC9_ASPCI</name>
<comment type="similarity">
    <text evidence="2">Belongs to the TspO/BZRP family.</text>
</comment>
<dbReference type="Proteomes" id="UP000054771">
    <property type="component" value="Unassembled WGS sequence"/>
</dbReference>
<dbReference type="CDD" id="cd15904">
    <property type="entry name" value="TSPO_MBR"/>
    <property type="match status" value="1"/>
</dbReference>
<dbReference type="GO" id="GO:0033013">
    <property type="term" value="P:tetrapyrrole metabolic process"/>
    <property type="evidence" value="ECO:0007669"/>
    <property type="project" value="UniProtKB-ARBA"/>
</dbReference>
<sequence length="192" mass="21159">MPWSFALPEAIFASPLLSTFTPIAAGCTVGYLVNRNGTKPLYTSLKQPPLAPPPWLFAPAWTTLYALMGYAAYHATSATSLVFPLSTLTSASEARSTIQTLYTTQLLFNYAWMPLFFGLRKPLLAAVDMAALSVNVGVLMRIFWDADRTAFWCFVPYAAWLGFAAYLNVGVGWLNGWELDGKGDKKVKGRKE</sequence>
<keyword evidence="8" id="KW-1185">Reference proteome</keyword>
<dbReference type="Gene3D" id="1.20.1260.100">
    <property type="entry name" value="TspO/MBR protein"/>
    <property type="match status" value="1"/>
</dbReference>
<protein>
    <recommendedName>
        <fullName evidence="9">Benzodiazepine receptor family protein</fullName>
    </recommendedName>
</protein>
<feature type="transmembrane region" description="Helical" evidence="6">
    <location>
        <begin position="151"/>
        <end position="174"/>
    </location>
</feature>
<dbReference type="STRING" id="454130.A0A0U5GIC9"/>
<feature type="transmembrane region" description="Helical" evidence="6">
    <location>
        <begin position="123"/>
        <end position="144"/>
    </location>
</feature>
<evidence type="ECO:0000256" key="5">
    <source>
        <dbReference type="ARBA" id="ARBA00023136"/>
    </source>
</evidence>
<evidence type="ECO:0000256" key="1">
    <source>
        <dbReference type="ARBA" id="ARBA00004141"/>
    </source>
</evidence>
<gene>
    <name evidence="7" type="ORF">ASPCAL14625</name>
</gene>
<evidence type="ECO:0008006" key="9">
    <source>
        <dbReference type="Google" id="ProtNLM"/>
    </source>
</evidence>
<dbReference type="InterPro" id="IPR004307">
    <property type="entry name" value="TspO_MBR"/>
</dbReference>
<feature type="transmembrane region" description="Helical" evidence="6">
    <location>
        <begin position="12"/>
        <end position="33"/>
    </location>
</feature>
<evidence type="ECO:0000313" key="7">
    <source>
        <dbReference type="EMBL" id="CEL11523.1"/>
    </source>
</evidence>
<dbReference type="Pfam" id="PF03073">
    <property type="entry name" value="TspO_MBR"/>
    <property type="match status" value="1"/>
</dbReference>
<dbReference type="PANTHER" id="PTHR10057">
    <property type="entry name" value="PERIPHERAL-TYPE BENZODIAZEPINE RECEPTOR"/>
    <property type="match status" value="1"/>
</dbReference>
<accession>A0A0U5GIC9</accession>
<dbReference type="InterPro" id="IPR038330">
    <property type="entry name" value="TspO/MBR-related_sf"/>
</dbReference>
<reference evidence="8" key="1">
    <citation type="journal article" date="2016" name="Genome Announc.">
        <title>Draft genome sequences of fungus Aspergillus calidoustus.</title>
        <authorList>
            <person name="Horn F."/>
            <person name="Linde J."/>
            <person name="Mattern D.J."/>
            <person name="Walther G."/>
            <person name="Guthke R."/>
            <person name="Scherlach K."/>
            <person name="Martin K."/>
            <person name="Brakhage A.A."/>
            <person name="Petzke L."/>
            <person name="Valiante V."/>
        </authorList>
    </citation>
    <scope>NUCLEOTIDE SEQUENCE [LARGE SCALE GENOMIC DNA]</scope>
    <source>
        <strain evidence="8">SF006504</strain>
    </source>
</reference>
<dbReference type="OMA" id="WSWLFFG"/>
<evidence type="ECO:0000256" key="6">
    <source>
        <dbReference type="SAM" id="Phobius"/>
    </source>
</evidence>
<dbReference type="PIRSF" id="PIRSF005859">
    <property type="entry name" value="PBR"/>
    <property type="match status" value="1"/>
</dbReference>
<dbReference type="GO" id="GO:0005741">
    <property type="term" value="C:mitochondrial outer membrane"/>
    <property type="evidence" value="ECO:0007669"/>
    <property type="project" value="TreeGrafter"/>
</dbReference>
<evidence type="ECO:0000256" key="4">
    <source>
        <dbReference type="ARBA" id="ARBA00022989"/>
    </source>
</evidence>
<evidence type="ECO:0000256" key="2">
    <source>
        <dbReference type="ARBA" id="ARBA00007524"/>
    </source>
</evidence>
<evidence type="ECO:0000313" key="8">
    <source>
        <dbReference type="Proteomes" id="UP000054771"/>
    </source>
</evidence>
<proteinExistence type="inferred from homology"/>
<evidence type="ECO:0000256" key="3">
    <source>
        <dbReference type="ARBA" id="ARBA00022692"/>
    </source>
</evidence>
<feature type="transmembrane region" description="Helical" evidence="6">
    <location>
        <begin position="54"/>
        <end position="73"/>
    </location>
</feature>
<dbReference type="PANTHER" id="PTHR10057:SF0">
    <property type="entry name" value="TRANSLOCATOR PROTEIN"/>
    <property type="match status" value="1"/>
</dbReference>
<dbReference type="FunFam" id="1.20.1260.100:FF:000001">
    <property type="entry name" value="translocator protein 2"/>
    <property type="match status" value="1"/>
</dbReference>